<dbReference type="Pfam" id="PF01869">
    <property type="entry name" value="BcrAD_BadFG"/>
    <property type="match status" value="1"/>
</dbReference>
<dbReference type="GO" id="GO:0046872">
    <property type="term" value="F:metal ion binding"/>
    <property type="evidence" value="ECO:0007669"/>
    <property type="project" value="UniProtKB-KW"/>
</dbReference>
<evidence type="ECO:0000256" key="1">
    <source>
        <dbReference type="ARBA" id="ARBA00001966"/>
    </source>
</evidence>
<evidence type="ECO:0000313" key="6">
    <source>
        <dbReference type="EMBL" id="OQA59667.1"/>
    </source>
</evidence>
<proteinExistence type="predicted"/>
<dbReference type="GO" id="GO:0051536">
    <property type="term" value="F:iron-sulfur cluster binding"/>
    <property type="evidence" value="ECO:0007669"/>
    <property type="project" value="UniProtKB-KW"/>
</dbReference>
<name>A0A1V5SYS3_9BACT</name>
<dbReference type="AlphaFoldDB" id="A0A1V5SYS3"/>
<dbReference type="Proteomes" id="UP000485569">
    <property type="component" value="Unassembled WGS sequence"/>
</dbReference>
<reference evidence="6" key="1">
    <citation type="submission" date="2017-02" db="EMBL/GenBank/DDBJ databases">
        <title>Delving into the versatile metabolic prowess of the omnipresent phylum Bacteroidetes.</title>
        <authorList>
            <person name="Nobu M.K."/>
            <person name="Mei R."/>
            <person name="Narihiro T."/>
            <person name="Kuroda K."/>
            <person name="Liu W.-T."/>
        </authorList>
    </citation>
    <scope>NUCLEOTIDE SEQUENCE</scope>
    <source>
        <strain evidence="6">ADurb.Bin276</strain>
    </source>
</reference>
<feature type="domain" description="ATPase BadF/BadG/BcrA/BcrD type" evidence="5">
    <location>
        <begin position="5"/>
        <end position="251"/>
    </location>
</feature>
<dbReference type="InterPro" id="IPR008275">
    <property type="entry name" value="CoA_E_activase_dom"/>
</dbReference>
<comment type="caution">
    <text evidence="6">The sequence shown here is derived from an EMBL/GenBank/DDBJ whole genome shotgun (WGS) entry which is preliminary data.</text>
</comment>
<keyword evidence="4" id="KW-0411">Iron-sulfur</keyword>
<dbReference type="InterPro" id="IPR051805">
    <property type="entry name" value="Dehydratase_Activator_Redct"/>
</dbReference>
<evidence type="ECO:0000259" key="5">
    <source>
        <dbReference type="Pfam" id="PF01869"/>
    </source>
</evidence>
<keyword evidence="2" id="KW-0479">Metal-binding</keyword>
<evidence type="ECO:0000256" key="4">
    <source>
        <dbReference type="ARBA" id="ARBA00023014"/>
    </source>
</evidence>
<keyword evidence="6" id="KW-0378">Hydrolase</keyword>
<comment type="cofactor">
    <cofactor evidence="1">
        <name>[4Fe-4S] cluster</name>
        <dbReference type="ChEBI" id="CHEBI:49883"/>
    </cofactor>
</comment>
<organism evidence="6">
    <name type="scientific">Candidatus Atribacter allofermentans</name>
    <dbReference type="NCBI Taxonomy" id="1852833"/>
    <lineage>
        <taxon>Bacteria</taxon>
        <taxon>Pseudomonadati</taxon>
        <taxon>Atribacterota</taxon>
        <taxon>Atribacteria</taxon>
        <taxon>Atribacterales</taxon>
        <taxon>Atribacteraceae</taxon>
        <taxon>Atribacter</taxon>
    </lineage>
</organism>
<dbReference type="PANTHER" id="PTHR32329:SF2">
    <property type="entry name" value="BIFUNCTIONAL PROTEIN [INCLUDES 2-HYDROXYACYL-COA DEHYDRATASE (N-TER) AND ITS ACTIVATOR DOMAIN (C_TERM)"/>
    <property type="match status" value="1"/>
</dbReference>
<dbReference type="CDD" id="cd24036">
    <property type="entry name" value="ASKHA_NBD_BcrAD_BadFG_HgdC_HadI"/>
    <property type="match status" value="1"/>
</dbReference>
<dbReference type="SUPFAM" id="SSF53067">
    <property type="entry name" value="Actin-like ATPase domain"/>
    <property type="match status" value="1"/>
</dbReference>
<evidence type="ECO:0000256" key="2">
    <source>
        <dbReference type="ARBA" id="ARBA00022723"/>
    </source>
</evidence>
<gene>
    <name evidence="6" type="primary">fldI_2</name>
    <name evidence="6" type="ORF">BWY41_00821</name>
</gene>
<dbReference type="InterPro" id="IPR043129">
    <property type="entry name" value="ATPase_NBD"/>
</dbReference>
<sequence>MVFAGLDIGSQSTCVTIINEKEIMASVLMPSSVNPKKIGEEALNLALGKANLSRSDVQYFIATGYGRYQAEANEKISEITCQARGVQWFIPEARMVLDIGGQDSKIILLGKNGRVIDFMMNDKCAAGTGRFLELMTQVLDIQIEDYGTLVNQSREFIELSNTCAIFAESELVSLIAQGKKKEDLARAVCRSVVKRILTLAGKMIITRPLVFTGGVAKNQGIITILKEELAFSPLIPPDPLITAALGAAYLAREKSLPEP</sequence>
<dbReference type="PANTHER" id="PTHR32329">
    <property type="entry name" value="BIFUNCTIONAL PROTEIN [INCLUDES 2-HYDROXYACYL-COA DEHYDRATASE (N-TER) AND ITS ACTIVATOR DOMAIN (C_TERM)-RELATED"/>
    <property type="match status" value="1"/>
</dbReference>
<dbReference type="Gene3D" id="3.30.420.40">
    <property type="match status" value="2"/>
</dbReference>
<protein>
    <submittedName>
        <fullName evidence="6">R-phenyllactate dehydratase activator</fullName>
        <ecNumber evidence="6">3.-.-.-</ecNumber>
    </submittedName>
</protein>
<keyword evidence="3" id="KW-0408">Iron</keyword>
<dbReference type="GO" id="GO:0016787">
    <property type="term" value="F:hydrolase activity"/>
    <property type="evidence" value="ECO:0007669"/>
    <property type="project" value="UniProtKB-KW"/>
</dbReference>
<dbReference type="EMBL" id="MWBQ01000048">
    <property type="protein sequence ID" value="OQA59667.1"/>
    <property type="molecule type" value="Genomic_DNA"/>
</dbReference>
<accession>A0A1V5SYS3</accession>
<dbReference type="NCBIfam" id="TIGR00241">
    <property type="entry name" value="CoA_E_activ"/>
    <property type="match status" value="1"/>
</dbReference>
<dbReference type="InterPro" id="IPR002731">
    <property type="entry name" value="ATPase_BadF"/>
</dbReference>
<evidence type="ECO:0000256" key="3">
    <source>
        <dbReference type="ARBA" id="ARBA00023004"/>
    </source>
</evidence>
<dbReference type="EC" id="3.-.-.-" evidence="6"/>